<gene>
    <name evidence="1" type="ORF">KSX_04660</name>
</gene>
<keyword evidence="2" id="KW-1185">Reference proteome</keyword>
<sequence length="74" mass="8024">MQSSSPYPQVLLTNAVIKRKGIAYKDTLIHHHGCPPGHARYYIAAIHTVTPPDMHTADNVLPHAPLACADSLSL</sequence>
<evidence type="ECO:0000313" key="2">
    <source>
        <dbReference type="Proteomes" id="UP000612362"/>
    </source>
</evidence>
<dbReference type="Proteomes" id="UP000612362">
    <property type="component" value="Unassembled WGS sequence"/>
</dbReference>
<dbReference type="EMBL" id="BNJF01000001">
    <property type="protein sequence ID" value="GHO42303.1"/>
    <property type="molecule type" value="Genomic_DNA"/>
</dbReference>
<name>A0A8J3HXB6_9CHLR</name>
<comment type="caution">
    <text evidence="1">The sequence shown here is derived from an EMBL/GenBank/DDBJ whole genome shotgun (WGS) entry which is preliminary data.</text>
</comment>
<accession>A0A8J3HXB6</accession>
<protein>
    <submittedName>
        <fullName evidence="1">Uncharacterized protein</fullName>
    </submittedName>
</protein>
<proteinExistence type="predicted"/>
<dbReference type="AlphaFoldDB" id="A0A8J3HXB6"/>
<evidence type="ECO:0000313" key="1">
    <source>
        <dbReference type="EMBL" id="GHO42303.1"/>
    </source>
</evidence>
<reference evidence="1" key="1">
    <citation type="submission" date="2020-10" db="EMBL/GenBank/DDBJ databases">
        <title>Taxonomic study of unclassified bacteria belonging to the class Ktedonobacteria.</title>
        <authorList>
            <person name="Yabe S."/>
            <person name="Wang C.M."/>
            <person name="Zheng Y."/>
            <person name="Sakai Y."/>
            <person name="Cavaletti L."/>
            <person name="Monciardini P."/>
            <person name="Donadio S."/>
        </authorList>
    </citation>
    <scope>NUCLEOTIDE SEQUENCE</scope>
    <source>
        <strain evidence="1">SOSP1-1</strain>
    </source>
</reference>
<organism evidence="1 2">
    <name type="scientific">Ktedonospora formicarum</name>
    <dbReference type="NCBI Taxonomy" id="2778364"/>
    <lineage>
        <taxon>Bacteria</taxon>
        <taxon>Bacillati</taxon>
        <taxon>Chloroflexota</taxon>
        <taxon>Ktedonobacteria</taxon>
        <taxon>Ktedonobacterales</taxon>
        <taxon>Ktedonobacteraceae</taxon>
        <taxon>Ktedonospora</taxon>
    </lineage>
</organism>